<feature type="non-terminal residue" evidence="1">
    <location>
        <position position="1"/>
    </location>
</feature>
<name>A0AAD5C8W6_AMBAR</name>
<gene>
    <name evidence="1" type="ORF">M8C21_022684</name>
</gene>
<comment type="caution">
    <text evidence="1">The sequence shown here is derived from an EMBL/GenBank/DDBJ whole genome shotgun (WGS) entry which is preliminary data.</text>
</comment>
<protein>
    <submittedName>
        <fullName evidence="1">Uncharacterized protein</fullName>
    </submittedName>
</protein>
<accession>A0AAD5C8W6</accession>
<sequence length="280" mass="31206">LAMDFTYGGGFESELAMDFTYGQILPLSFESELAILFRPNMLFVYQLCDLSRLLVLDVRITTRGSYFPFTFFKLSVVRMVVFDFCQGSNKDMMNELEDACSFFPQPTNPGTPANGRAKGGGRMDDDSDGYQLQDLNYSCLAFYANRVAANLFFSSEPHTDAMLQFCGSPASQRSASDAISCFYIYAPGDDDMLRVHRSGGKEAATTITVRCFPRIGMPLLPALIDYIYAYHPLLDCLLPVRRVVQPPQTAVSAKTRSVYPSRAAANYLNVGNNFKFVRVA</sequence>
<evidence type="ECO:0000313" key="2">
    <source>
        <dbReference type="Proteomes" id="UP001206925"/>
    </source>
</evidence>
<reference evidence="1" key="1">
    <citation type="submission" date="2022-06" db="EMBL/GenBank/DDBJ databases">
        <title>Uncovering the hologenomic basis of an extraordinary plant invasion.</title>
        <authorList>
            <person name="Bieker V.C."/>
            <person name="Martin M.D."/>
            <person name="Gilbert T."/>
            <person name="Hodgins K."/>
            <person name="Battlay P."/>
            <person name="Petersen B."/>
            <person name="Wilson J."/>
        </authorList>
    </citation>
    <scope>NUCLEOTIDE SEQUENCE</scope>
    <source>
        <strain evidence="1">AA19_3_7</strain>
        <tissue evidence="1">Leaf</tissue>
    </source>
</reference>
<dbReference type="AlphaFoldDB" id="A0AAD5C8W6"/>
<evidence type="ECO:0000313" key="1">
    <source>
        <dbReference type="EMBL" id="KAI7736234.1"/>
    </source>
</evidence>
<organism evidence="1 2">
    <name type="scientific">Ambrosia artemisiifolia</name>
    <name type="common">Common ragweed</name>
    <dbReference type="NCBI Taxonomy" id="4212"/>
    <lineage>
        <taxon>Eukaryota</taxon>
        <taxon>Viridiplantae</taxon>
        <taxon>Streptophyta</taxon>
        <taxon>Embryophyta</taxon>
        <taxon>Tracheophyta</taxon>
        <taxon>Spermatophyta</taxon>
        <taxon>Magnoliopsida</taxon>
        <taxon>eudicotyledons</taxon>
        <taxon>Gunneridae</taxon>
        <taxon>Pentapetalae</taxon>
        <taxon>asterids</taxon>
        <taxon>campanulids</taxon>
        <taxon>Asterales</taxon>
        <taxon>Asteraceae</taxon>
        <taxon>Asteroideae</taxon>
        <taxon>Heliantheae alliance</taxon>
        <taxon>Heliantheae</taxon>
        <taxon>Ambrosia</taxon>
    </lineage>
</organism>
<dbReference type="EMBL" id="JAMZMK010009328">
    <property type="protein sequence ID" value="KAI7736234.1"/>
    <property type="molecule type" value="Genomic_DNA"/>
</dbReference>
<keyword evidence="2" id="KW-1185">Reference proteome</keyword>
<dbReference type="Proteomes" id="UP001206925">
    <property type="component" value="Unassembled WGS sequence"/>
</dbReference>
<proteinExistence type="predicted"/>